<dbReference type="EMBL" id="CAAALY010012268">
    <property type="protein sequence ID" value="VEL11594.1"/>
    <property type="molecule type" value="Genomic_DNA"/>
</dbReference>
<evidence type="ECO:0000256" key="1">
    <source>
        <dbReference type="SAM" id="MobiDB-lite"/>
    </source>
</evidence>
<comment type="caution">
    <text evidence="2">The sequence shown here is derived from an EMBL/GenBank/DDBJ whole genome shotgun (WGS) entry which is preliminary data.</text>
</comment>
<reference evidence="2" key="1">
    <citation type="submission" date="2018-11" db="EMBL/GenBank/DDBJ databases">
        <authorList>
            <consortium name="Pathogen Informatics"/>
        </authorList>
    </citation>
    <scope>NUCLEOTIDE SEQUENCE</scope>
</reference>
<proteinExistence type="predicted"/>
<dbReference type="Proteomes" id="UP000784294">
    <property type="component" value="Unassembled WGS sequence"/>
</dbReference>
<accession>A0A3S4ZTH7</accession>
<feature type="compositionally biased region" description="Polar residues" evidence="1">
    <location>
        <begin position="47"/>
        <end position="59"/>
    </location>
</feature>
<sequence>MIQHVSIKTGRCTAYQPRPERALWWSDEGSTSRMGPSDADSKPCSVLNGSGHTDQPSQTGRALIPLGLIPLLASHVRRRLSREEMTEPIALSPQEK</sequence>
<name>A0A3S4ZTH7_9PLAT</name>
<evidence type="ECO:0000313" key="2">
    <source>
        <dbReference type="EMBL" id="VEL11594.1"/>
    </source>
</evidence>
<dbReference type="AlphaFoldDB" id="A0A3S4ZTH7"/>
<keyword evidence="3" id="KW-1185">Reference proteome</keyword>
<gene>
    <name evidence="2" type="ORF">PXEA_LOCUS5034</name>
</gene>
<feature type="region of interest" description="Disordered" evidence="1">
    <location>
        <begin position="26"/>
        <end position="59"/>
    </location>
</feature>
<protein>
    <submittedName>
        <fullName evidence="2">Uncharacterized protein</fullName>
    </submittedName>
</protein>
<organism evidence="2 3">
    <name type="scientific">Protopolystoma xenopodis</name>
    <dbReference type="NCBI Taxonomy" id="117903"/>
    <lineage>
        <taxon>Eukaryota</taxon>
        <taxon>Metazoa</taxon>
        <taxon>Spiralia</taxon>
        <taxon>Lophotrochozoa</taxon>
        <taxon>Platyhelminthes</taxon>
        <taxon>Monogenea</taxon>
        <taxon>Polyopisthocotylea</taxon>
        <taxon>Polystomatidea</taxon>
        <taxon>Polystomatidae</taxon>
        <taxon>Protopolystoma</taxon>
    </lineage>
</organism>
<evidence type="ECO:0000313" key="3">
    <source>
        <dbReference type="Proteomes" id="UP000784294"/>
    </source>
</evidence>